<accession>A0A2G2YMD6</accession>
<feature type="region of interest" description="Disordered" evidence="1">
    <location>
        <begin position="87"/>
        <end position="106"/>
    </location>
</feature>
<dbReference type="Pfam" id="PF23247">
    <property type="entry name" value="LRR_RPS2"/>
    <property type="match status" value="1"/>
</dbReference>
<keyword evidence="4" id="KW-1185">Reference proteome</keyword>
<comment type="caution">
    <text evidence="3">The sequence shown here is derived from an EMBL/GenBank/DDBJ whole genome shotgun (WGS) entry which is preliminary data.</text>
</comment>
<dbReference type="SUPFAM" id="SSF52047">
    <property type="entry name" value="RNI-like"/>
    <property type="match status" value="1"/>
</dbReference>
<feature type="domain" description="Disease resistance protein At4g27190-like leucine-rich repeats" evidence="2">
    <location>
        <begin position="16"/>
        <end position="97"/>
    </location>
</feature>
<evidence type="ECO:0000256" key="1">
    <source>
        <dbReference type="SAM" id="MobiDB-lite"/>
    </source>
</evidence>
<dbReference type="EMBL" id="AYRZ02000010">
    <property type="protein sequence ID" value="PHT70896.1"/>
    <property type="molecule type" value="Genomic_DNA"/>
</dbReference>
<reference evidence="3 4" key="1">
    <citation type="journal article" date="2014" name="Nat. Genet.">
        <title>Genome sequence of the hot pepper provides insights into the evolution of pungency in Capsicum species.</title>
        <authorList>
            <person name="Kim S."/>
            <person name="Park M."/>
            <person name="Yeom S.I."/>
            <person name="Kim Y.M."/>
            <person name="Lee J.M."/>
            <person name="Lee H.A."/>
            <person name="Seo E."/>
            <person name="Choi J."/>
            <person name="Cheong K."/>
            <person name="Kim K.T."/>
            <person name="Jung K."/>
            <person name="Lee G.W."/>
            <person name="Oh S.K."/>
            <person name="Bae C."/>
            <person name="Kim S.B."/>
            <person name="Lee H.Y."/>
            <person name="Kim S.Y."/>
            <person name="Kim M.S."/>
            <person name="Kang B.C."/>
            <person name="Jo Y.D."/>
            <person name="Yang H.B."/>
            <person name="Jeong H.J."/>
            <person name="Kang W.H."/>
            <person name="Kwon J.K."/>
            <person name="Shin C."/>
            <person name="Lim J.Y."/>
            <person name="Park J.H."/>
            <person name="Huh J.H."/>
            <person name="Kim J.S."/>
            <person name="Kim B.D."/>
            <person name="Cohen O."/>
            <person name="Paran I."/>
            <person name="Suh M.C."/>
            <person name="Lee S.B."/>
            <person name="Kim Y.K."/>
            <person name="Shin Y."/>
            <person name="Noh S.J."/>
            <person name="Park J."/>
            <person name="Seo Y.S."/>
            <person name="Kwon S.Y."/>
            <person name="Kim H.A."/>
            <person name="Park J.M."/>
            <person name="Kim H.J."/>
            <person name="Choi S.B."/>
            <person name="Bosland P.W."/>
            <person name="Reeves G."/>
            <person name="Jo S.H."/>
            <person name="Lee B.W."/>
            <person name="Cho H.T."/>
            <person name="Choi H.S."/>
            <person name="Lee M.S."/>
            <person name="Yu Y."/>
            <person name="Do Choi Y."/>
            <person name="Park B.S."/>
            <person name="van Deynze A."/>
            <person name="Ashrafi H."/>
            <person name="Hill T."/>
            <person name="Kim W.T."/>
            <person name="Pai H.S."/>
            <person name="Ahn H.K."/>
            <person name="Yeam I."/>
            <person name="Giovannoni J.J."/>
            <person name="Rose J.K."/>
            <person name="Sorensen I."/>
            <person name="Lee S.J."/>
            <person name="Kim R.W."/>
            <person name="Choi I.Y."/>
            <person name="Choi B.S."/>
            <person name="Lim J.S."/>
            <person name="Lee Y.H."/>
            <person name="Choi D."/>
        </authorList>
    </citation>
    <scope>NUCLEOTIDE SEQUENCE [LARGE SCALE GENOMIC DNA]</scope>
    <source>
        <strain evidence="4">cv. CM334</strain>
    </source>
</reference>
<dbReference type="Gene3D" id="3.80.10.10">
    <property type="entry name" value="Ribonuclease Inhibitor"/>
    <property type="match status" value="1"/>
</dbReference>
<evidence type="ECO:0000313" key="4">
    <source>
        <dbReference type="Proteomes" id="UP000222542"/>
    </source>
</evidence>
<reference evidence="3 4" key="2">
    <citation type="journal article" date="2017" name="Genome Biol.">
        <title>New reference genome sequences of hot pepper reveal the massive evolution of plant disease-resistance genes by retroduplication.</title>
        <authorList>
            <person name="Kim S."/>
            <person name="Park J."/>
            <person name="Yeom S.I."/>
            <person name="Kim Y.M."/>
            <person name="Seo E."/>
            <person name="Kim K.T."/>
            <person name="Kim M.S."/>
            <person name="Lee J.M."/>
            <person name="Cheong K."/>
            <person name="Shin H.S."/>
            <person name="Kim S.B."/>
            <person name="Han K."/>
            <person name="Lee J."/>
            <person name="Park M."/>
            <person name="Lee H.A."/>
            <person name="Lee H.Y."/>
            <person name="Lee Y."/>
            <person name="Oh S."/>
            <person name="Lee J.H."/>
            <person name="Choi E."/>
            <person name="Choi E."/>
            <person name="Lee S.E."/>
            <person name="Jeon J."/>
            <person name="Kim H."/>
            <person name="Choi G."/>
            <person name="Song H."/>
            <person name="Lee J."/>
            <person name="Lee S.C."/>
            <person name="Kwon J.K."/>
            <person name="Lee H.Y."/>
            <person name="Koo N."/>
            <person name="Hong Y."/>
            <person name="Kim R.W."/>
            <person name="Kang W.H."/>
            <person name="Huh J.H."/>
            <person name="Kang B.C."/>
            <person name="Yang T.J."/>
            <person name="Lee Y.H."/>
            <person name="Bennetzen J.L."/>
            <person name="Choi D."/>
        </authorList>
    </citation>
    <scope>NUCLEOTIDE SEQUENCE [LARGE SCALE GENOMIC DNA]</scope>
    <source>
        <strain evidence="4">cv. CM334</strain>
    </source>
</reference>
<gene>
    <name evidence="3" type="ORF">T459_26000</name>
</gene>
<sequence length="106" mass="12138">MELIPCQGFQVYYPNLKVLKLSKANSITALCSHQLPTAYFNKLVTLEVRDCEKLRNLMSPSMARDVLSPQKLRIEKCQSMEEVITEEEQQGEEIMTNKPLFSGKKS</sequence>
<evidence type="ECO:0000313" key="3">
    <source>
        <dbReference type="EMBL" id="PHT70896.1"/>
    </source>
</evidence>
<organism evidence="3 4">
    <name type="scientific">Capsicum annuum</name>
    <name type="common">Capsicum pepper</name>
    <dbReference type="NCBI Taxonomy" id="4072"/>
    <lineage>
        <taxon>Eukaryota</taxon>
        <taxon>Viridiplantae</taxon>
        <taxon>Streptophyta</taxon>
        <taxon>Embryophyta</taxon>
        <taxon>Tracheophyta</taxon>
        <taxon>Spermatophyta</taxon>
        <taxon>Magnoliopsida</taxon>
        <taxon>eudicotyledons</taxon>
        <taxon>Gunneridae</taxon>
        <taxon>Pentapetalae</taxon>
        <taxon>asterids</taxon>
        <taxon>lamiids</taxon>
        <taxon>Solanales</taxon>
        <taxon>Solanaceae</taxon>
        <taxon>Solanoideae</taxon>
        <taxon>Capsiceae</taxon>
        <taxon>Capsicum</taxon>
    </lineage>
</organism>
<proteinExistence type="predicted"/>
<dbReference type="InterPro" id="IPR032675">
    <property type="entry name" value="LRR_dom_sf"/>
</dbReference>
<protein>
    <recommendedName>
        <fullName evidence="2">Disease resistance protein At4g27190-like leucine-rich repeats domain-containing protein</fullName>
    </recommendedName>
</protein>
<dbReference type="Gramene" id="PHT70896">
    <property type="protein sequence ID" value="PHT70896"/>
    <property type="gene ID" value="T459_26000"/>
</dbReference>
<dbReference type="InterPro" id="IPR057135">
    <property type="entry name" value="At4g27190-like_LRR"/>
</dbReference>
<dbReference type="Proteomes" id="UP000222542">
    <property type="component" value="Unassembled WGS sequence"/>
</dbReference>
<name>A0A2G2YMD6_CAPAN</name>
<dbReference type="AlphaFoldDB" id="A0A2G2YMD6"/>
<evidence type="ECO:0000259" key="2">
    <source>
        <dbReference type="Pfam" id="PF23247"/>
    </source>
</evidence>